<protein>
    <submittedName>
        <fullName evidence="2">Uncharacterized protein</fullName>
    </submittedName>
</protein>
<name>A0A9N9YZ57_9HYPO</name>
<feature type="transmembrane region" description="Helical" evidence="1">
    <location>
        <begin position="70"/>
        <end position="92"/>
    </location>
</feature>
<dbReference type="AlphaFoldDB" id="A0A9N9YZ57"/>
<proteinExistence type="predicted"/>
<keyword evidence="1" id="KW-1133">Transmembrane helix</keyword>
<sequence length="138" mass="15134">MDYSKDPVIEHPPSYPDVYNIDTDREAWGGVAPPLQTWGSTDKVAAKPTFKQRVRRVFTNPRTWTRKKQWIVGILLLLLLIIIIAVPAGVAAGTRSRTCECPGWTSGDGTIFGPTYYNCDSDGNDLTTGKSSEDACGV</sequence>
<dbReference type="EMBL" id="CABFOC020000011">
    <property type="protein sequence ID" value="CAH0045477.1"/>
    <property type="molecule type" value="Genomic_DNA"/>
</dbReference>
<keyword evidence="1" id="KW-0812">Transmembrane</keyword>
<evidence type="ECO:0000313" key="2">
    <source>
        <dbReference type="EMBL" id="CAH0045477.1"/>
    </source>
</evidence>
<keyword evidence="1" id="KW-0472">Membrane</keyword>
<evidence type="ECO:0000256" key="1">
    <source>
        <dbReference type="SAM" id="Phobius"/>
    </source>
</evidence>
<keyword evidence="3" id="KW-1185">Reference proteome</keyword>
<accession>A0A9N9YZ57</accession>
<organism evidence="2 3">
    <name type="scientific">Clonostachys solani</name>
    <dbReference type="NCBI Taxonomy" id="160281"/>
    <lineage>
        <taxon>Eukaryota</taxon>
        <taxon>Fungi</taxon>
        <taxon>Dikarya</taxon>
        <taxon>Ascomycota</taxon>
        <taxon>Pezizomycotina</taxon>
        <taxon>Sordariomycetes</taxon>
        <taxon>Hypocreomycetidae</taxon>
        <taxon>Hypocreales</taxon>
        <taxon>Bionectriaceae</taxon>
        <taxon>Clonostachys</taxon>
    </lineage>
</organism>
<comment type="caution">
    <text evidence="2">The sequence shown here is derived from an EMBL/GenBank/DDBJ whole genome shotgun (WGS) entry which is preliminary data.</text>
</comment>
<reference evidence="2" key="1">
    <citation type="submission" date="2021-10" db="EMBL/GenBank/DDBJ databases">
        <authorList>
            <person name="Piombo E."/>
        </authorList>
    </citation>
    <scope>NUCLEOTIDE SEQUENCE</scope>
</reference>
<evidence type="ECO:0000313" key="3">
    <source>
        <dbReference type="Proteomes" id="UP000775872"/>
    </source>
</evidence>
<dbReference type="Proteomes" id="UP000775872">
    <property type="component" value="Unassembled WGS sequence"/>
</dbReference>
<gene>
    <name evidence="2" type="ORF">CSOL1703_00011228</name>
</gene>
<dbReference type="OrthoDB" id="5140733at2759"/>